<dbReference type="Gene3D" id="3.10.20.30">
    <property type="match status" value="1"/>
</dbReference>
<protein>
    <submittedName>
        <fullName evidence="1">Molybdopterin converting factor small subunit</fullName>
    </submittedName>
</protein>
<evidence type="ECO:0000313" key="1">
    <source>
        <dbReference type="EMBL" id="MCS3918676.1"/>
    </source>
</evidence>
<comment type="caution">
    <text evidence="1">The sequence shown here is derived from an EMBL/GenBank/DDBJ whole genome shotgun (WGS) entry which is preliminary data.</text>
</comment>
<dbReference type="InterPro" id="IPR003749">
    <property type="entry name" value="ThiS/MoaD-like"/>
</dbReference>
<dbReference type="SUPFAM" id="SSF54285">
    <property type="entry name" value="MoaD/ThiS"/>
    <property type="match status" value="1"/>
</dbReference>
<dbReference type="EMBL" id="JANUCP010000002">
    <property type="protein sequence ID" value="MCS3918676.1"/>
    <property type="molecule type" value="Genomic_DNA"/>
</dbReference>
<dbReference type="RefSeq" id="WP_259094676.1">
    <property type="nucleotide sequence ID" value="NZ_CP130454.1"/>
</dbReference>
<dbReference type="Pfam" id="PF02597">
    <property type="entry name" value="ThiS"/>
    <property type="match status" value="1"/>
</dbReference>
<keyword evidence="2" id="KW-1185">Reference proteome</keyword>
<dbReference type="InterPro" id="IPR012675">
    <property type="entry name" value="Beta-grasp_dom_sf"/>
</dbReference>
<organism evidence="1 2">
    <name type="scientific">Candidatus Fervidibacter sacchari</name>
    <dbReference type="NCBI Taxonomy" id="1448929"/>
    <lineage>
        <taxon>Bacteria</taxon>
        <taxon>Candidatus Fervidibacterota</taxon>
        <taxon>Candidatus Fervidibacter</taxon>
    </lineage>
</organism>
<accession>A0ABT2EL62</accession>
<name>A0ABT2EL62_9BACT</name>
<dbReference type="InterPro" id="IPR016155">
    <property type="entry name" value="Mopterin_synth/thiamin_S_b"/>
</dbReference>
<reference evidence="1 2" key="1">
    <citation type="submission" date="2022-08" db="EMBL/GenBank/DDBJ databases">
        <title>Bacterial and archaeal communities from various locations to study Microbial Dark Matter (Phase II).</title>
        <authorList>
            <person name="Stepanauskas R."/>
        </authorList>
    </citation>
    <scope>NUCLEOTIDE SEQUENCE [LARGE SCALE GENOMIC DNA]</scope>
    <source>
        <strain evidence="1 2">PD1</strain>
    </source>
</reference>
<sequence length="80" mass="8737">MRVKVKLFGPFREKLPPEMRRMPIEVEVPDGATVQDVANLLGIGNLGAVILINDQEAHRGKQLSDGDVVSFFPPLAGGRK</sequence>
<evidence type="ECO:0000313" key="2">
    <source>
        <dbReference type="Proteomes" id="UP001204798"/>
    </source>
</evidence>
<gene>
    <name evidence="1" type="ORF">M2350_001076</name>
</gene>
<dbReference type="Proteomes" id="UP001204798">
    <property type="component" value="Unassembled WGS sequence"/>
</dbReference>
<proteinExistence type="predicted"/>